<keyword evidence="4" id="KW-1185">Reference proteome</keyword>
<dbReference type="PANTHER" id="PTHR44051:SF8">
    <property type="entry name" value="GLUTATHIONE S-TRANSFERASE GSTA"/>
    <property type="match status" value="1"/>
</dbReference>
<dbReference type="Pfam" id="PF02798">
    <property type="entry name" value="GST_N"/>
    <property type="match status" value="1"/>
</dbReference>
<dbReference type="InterPro" id="IPR004045">
    <property type="entry name" value="Glutathione_S-Trfase_N"/>
</dbReference>
<dbReference type="InterPro" id="IPR040079">
    <property type="entry name" value="Glutathione_S-Trfase"/>
</dbReference>
<dbReference type="KEGG" id="aht:ANTHELSMS3_03068"/>
<dbReference type="Gene3D" id="1.20.1050.10">
    <property type="match status" value="1"/>
</dbReference>
<dbReference type="EMBL" id="CP022540">
    <property type="protein sequence ID" value="ASP21720.1"/>
    <property type="molecule type" value="Genomic_DNA"/>
</dbReference>
<dbReference type="CDD" id="cd03046">
    <property type="entry name" value="GST_N_GTT1_like"/>
    <property type="match status" value="1"/>
</dbReference>
<sequence length="228" mass="25956">MSDAKPNVTLHHVQYGRSFRVLWLLEEIGLERFGGLEIVEHRIGTKEMRESDLGRISPAVRIPAIQIDGLEMSESGAIVQYMVETYAPELGRAPGDPERPAYLQWIHYAETQASLVEQLNLMMVFLRPPAKPSPIVVKLNVARLRQTLQGIEDRLGEREWLLPSGFSAADVMMGFNLFAVPYYVHMDAFPRVAAYKARIEAREANRRAVAREGPQRFYDKDFYPVPEA</sequence>
<dbReference type="OrthoDB" id="5740960at2"/>
<dbReference type="InterPro" id="IPR036249">
    <property type="entry name" value="Thioredoxin-like_sf"/>
</dbReference>
<dbReference type="Proteomes" id="UP000203589">
    <property type="component" value="Chromosome"/>
</dbReference>
<evidence type="ECO:0000313" key="4">
    <source>
        <dbReference type="Proteomes" id="UP000203589"/>
    </source>
</evidence>
<accession>A0A222E6H2</accession>
<evidence type="ECO:0000259" key="1">
    <source>
        <dbReference type="PROSITE" id="PS50404"/>
    </source>
</evidence>
<dbReference type="InterPro" id="IPR036282">
    <property type="entry name" value="Glutathione-S-Trfase_C_sf"/>
</dbReference>
<dbReference type="PROSITE" id="PS50405">
    <property type="entry name" value="GST_CTER"/>
    <property type="match status" value="1"/>
</dbReference>
<dbReference type="GO" id="GO:0016740">
    <property type="term" value="F:transferase activity"/>
    <property type="evidence" value="ECO:0007669"/>
    <property type="project" value="UniProtKB-KW"/>
</dbReference>
<dbReference type="SUPFAM" id="SSF47616">
    <property type="entry name" value="GST C-terminal domain-like"/>
    <property type="match status" value="1"/>
</dbReference>
<dbReference type="PANTHER" id="PTHR44051">
    <property type="entry name" value="GLUTATHIONE S-TRANSFERASE-RELATED"/>
    <property type="match status" value="1"/>
</dbReference>
<proteinExistence type="predicted"/>
<evidence type="ECO:0000259" key="2">
    <source>
        <dbReference type="PROSITE" id="PS50405"/>
    </source>
</evidence>
<dbReference type="RefSeq" id="WP_094035594.1">
    <property type="nucleotide sequence ID" value="NZ_CP022540.1"/>
</dbReference>
<dbReference type="SFLD" id="SFLDG01150">
    <property type="entry name" value="Main.1:_Beta-like"/>
    <property type="match status" value="1"/>
</dbReference>
<keyword evidence="3" id="KW-0808">Transferase</keyword>
<dbReference type="SFLD" id="SFLDS00019">
    <property type="entry name" value="Glutathione_Transferase_(cytos"/>
    <property type="match status" value="1"/>
</dbReference>
<dbReference type="SUPFAM" id="SSF52833">
    <property type="entry name" value="Thioredoxin-like"/>
    <property type="match status" value="1"/>
</dbReference>
<evidence type="ECO:0000313" key="3">
    <source>
        <dbReference type="EMBL" id="ASP21720.1"/>
    </source>
</evidence>
<dbReference type="InterPro" id="IPR010987">
    <property type="entry name" value="Glutathione-S-Trfase_C-like"/>
</dbReference>
<feature type="domain" description="GST N-terminal" evidence="1">
    <location>
        <begin position="5"/>
        <end position="90"/>
    </location>
</feature>
<reference evidence="3 4" key="1">
    <citation type="submission" date="2017-07" db="EMBL/GenBank/DDBJ databases">
        <title>Genome Sequence of Antarctobacter heliothermus Strain SMS3 Isolated from a culture of the Diatom Skeletonema marinoi.</title>
        <authorList>
            <person name="Topel M."/>
            <person name="Pinder M.I.M."/>
            <person name="Johansson O.N."/>
            <person name="Kourtchenko O."/>
            <person name="Godhe A."/>
            <person name="Clarke A.K."/>
        </authorList>
    </citation>
    <scope>NUCLEOTIDE SEQUENCE [LARGE SCALE GENOMIC DNA]</scope>
    <source>
        <strain evidence="3 4">SMS3</strain>
    </source>
</reference>
<dbReference type="PROSITE" id="PS50404">
    <property type="entry name" value="GST_NTER"/>
    <property type="match status" value="1"/>
</dbReference>
<protein>
    <submittedName>
        <fullName evidence="3">Glutathionine S-transferase</fullName>
    </submittedName>
</protein>
<gene>
    <name evidence="3" type="ORF">ANTHELSMS3_03068</name>
</gene>
<dbReference type="SFLD" id="SFLDG00358">
    <property type="entry name" value="Main_(cytGST)"/>
    <property type="match status" value="1"/>
</dbReference>
<dbReference type="AlphaFoldDB" id="A0A222E6H2"/>
<organism evidence="3 4">
    <name type="scientific">Antarctobacter heliothermus</name>
    <dbReference type="NCBI Taxonomy" id="74033"/>
    <lineage>
        <taxon>Bacteria</taxon>
        <taxon>Pseudomonadati</taxon>
        <taxon>Pseudomonadota</taxon>
        <taxon>Alphaproteobacteria</taxon>
        <taxon>Rhodobacterales</taxon>
        <taxon>Roseobacteraceae</taxon>
        <taxon>Antarctobacter</taxon>
    </lineage>
</organism>
<name>A0A222E6H2_9RHOB</name>
<feature type="domain" description="GST C-terminal" evidence="2">
    <location>
        <begin position="95"/>
        <end position="222"/>
    </location>
</feature>
<dbReference type="Gene3D" id="3.40.30.10">
    <property type="entry name" value="Glutaredoxin"/>
    <property type="match status" value="1"/>
</dbReference>